<dbReference type="CDD" id="cd02440">
    <property type="entry name" value="AdoMet_MTases"/>
    <property type="match status" value="1"/>
</dbReference>
<organism evidence="3 4">
    <name type="scientific">Trachymyrmex septentrionalis</name>
    <dbReference type="NCBI Taxonomy" id="34720"/>
    <lineage>
        <taxon>Eukaryota</taxon>
        <taxon>Metazoa</taxon>
        <taxon>Ecdysozoa</taxon>
        <taxon>Arthropoda</taxon>
        <taxon>Hexapoda</taxon>
        <taxon>Insecta</taxon>
        <taxon>Pterygota</taxon>
        <taxon>Neoptera</taxon>
        <taxon>Endopterygota</taxon>
        <taxon>Hymenoptera</taxon>
        <taxon>Apocrita</taxon>
        <taxon>Aculeata</taxon>
        <taxon>Formicoidea</taxon>
        <taxon>Formicidae</taxon>
        <taxon>Myrmicinae</taxon>
        <taxon>Trachymyrmex</taxon>
    </lineage>
</organism>
<evidence type="ECO:0000313" key="3">
    <source>
        <dbReference type="EMBL" id="KYN38235.1"/>
    </source>
</evidence>
<dbReference type="Gene3D" id="3.40.50.150">
    <property type="entry name" value="Vaccinia Virus protein VP39"/>
    <property type="match status" value="1"/>
</dbReference>
<dbReference type="Pfam" id="PF06325">
    <property type="entry name" value="PrmA"/>
    <property type="match status" value="1"/>
</dbReference>
<dbReference type="Gene3D" id="1.25.40.10">
    <property type="entry name" value="Tetratricopeptide repeat domain"/>
    <property type="match status" value="1"/>
</dbReference>
<dbReference type="InterPro" id="IPR011990">
    <property type="entry name" value="TPR-like_helical_dom_sf"/>
</dbReference>
<evidence type="ECO:0000256" key="2">
    <source>
        <dbReference type="PROSITE-ProRule" id="PRU01015"/>
    </source>
</evidence>
<dbReference type="STRING" id="34720.A0A195FC76"/>
<dbReference type="Proteomes" id="UP000078541">
    <property type="component" value="Unassembled WGS sequence"/>
</dbReference>
<dbReference type="EMBL" id="KQ981673">
    <property type="protein sequence ID" value="KYN38235.1"/>
    <property type="molecule type" value="Genomic_DNA"/>
</dbReference>
<gene>
    <name evidence="3" type="ORF">ALC56_07275</name>
</gene>
<evidence type="ECO:0000313" key="4">
    <source>
        <dbReference type="Proteomes" id="UP000078541"/>
    </source>
</evidence>
<keyword evidence="2" id="KW-0489">Methyltransferase</keyword>
<proteinExistence type="predicted"/>
<sequence>MQAEVNNILEESLQKAREYDRIGNVGKAFAYYIIFAKLSTRRSEIEETFTDVLCEWGMQLANDNKFSDIVSSYKFSLNIYPNNPRMLNNFAAHLLRNNHPIRAIEYLKRALKVDVNFLPAERNLQNAYSMAVDRWHFTMLNDKQRNNAFERAIRKRVSQGYDTVLDVGTGTGLLSLYAKDAGAKKVYACECSEAMTLIAKEVFESNNAADITLISKLSFDLKVPMDISERVKLIVTETFDAGLFGELVIPSMINVHMNILDLNGMVIPMGATVYTAVIECEYIRYRSSVVFDKIKENCPLNFNNVSILSDDEYYDTENLEKVQMNYITEPQLLFNVNFNSLLELYEFCKDGIKQMLQTKCRYDGIIDGLITWFKLHLDEEITLDSSDGKSCWQFAVFPTVPTVCHEGDVLTIKAETLKSKLKCSYSTNNERYSENCITLYHLPKEVIAFLNDFDYVKLLTEIGRSQKNRKMKYILDTSPFPIYGLTLLKECKDSEILYYKTDNPMLRVLIEQVARDSEIQEKVHMISNYEEIPYSLDSIFVYNFDIKGELRDDQGSCYQISRNLLKTNGVLLPEKIFLMGQLVYSEDLPNMVYVQNVNLQRSSSFDTSDMSSDSEDDLFVRDNIANKVNKSTNYIIAEYINKYKINQIFDLNSSLYSCEIMSEARTLIEINETETTETIVNFGEINKGKILPNALICWYKIQLSPHHIHDTKKDSFMNHTAIVFENELRDIILRDKEVKIKIHQMKGLVKITIIYFPFTSVTARSNNASAASEFKTPILKVLRACNISSLDSEESHQKKLTSRFCLDEKH</sequence>
<dbReference type="SUPFAM" id="SSF53335">
    <property type="entry name" value="S-adenosyl-L-methionine-dependent methyltransferases"/>
    <property type="match status" value="1"/>
</dbReference>
<dbReference type="PANTHER" id="PTHR11006:SF60">
    <property type="entry name" value="PROTEIN ARGININE N-METHYLTRANSFERASE 9"/>
    <property type="match status" value="1"/>
</dbReference>
<dbReference type="InterPro" id="IPR025799">
    <property type="entry name" value="Arg_MeTrfase"/>
</dbReference>
<keyword evidence="2" id="KW-0808">Transferase</keyword>
<dbReference type="PANTHER" id="PTHR11006">
    <property type="entry name" value="PROTEIN ARGININE N-METHYLTRANSFERASE"/>
    <property type="match status" value="1"/>
</dbReference>
<keyword evidence="4" id="KW-1185">Reference proteome</keyword>
<keyword evidence="1 2" id="KW-0949">S-adenosyl-L-methionine</keyword>
<dbReference type="InterPro" id="IPR029063">
    <property type="entry name" value="SAM-dependent_MTases_sf"/>
</dbReference>
<dbReference type="AlphaFoldDB" id="A0A195FC76"/>
<dbReference type="Gene3D" id="2.70.160.11">
    <property type="entry name" value="Hnrnp arginine n-methyltransferase1"/>
    <property type="match status" value="1"/>
</dbReference>
<reference evidence="3 4" key="1">
    <citation type="submission" date="2016-03" db="EMBL/GenBank/DDBJ databases">
        <title>Trachymyrmex septentrionalis WGS genome.</title>
        <authorList>
            <person name="Nygaard S."/>
            <person name="Hu H."/>
            <person name="Boomsma J."/>
            <person name="Zhang G."/>
        </authorList>
    </citation>
    <scope>NUCLEOTIDE SEQUENCE [LARGE SCALE GENOMIC DNA]</scope>
    <source>
        <strain evidence="3">Tsep2-gDNA-1</strain>
        <tissue evidence="3">Whole body</tissue>
    </source>
</reference>
<dbReference type="GO" id="GO:0005634">
    <property type="term" value="C:nucleus"/>
    <property type="evidence" value="ECO:0007669"/>
    <property type="project" value="TreeGrafter"/>
</dbReference>
<evidence type="ECO:0000256" key="1">
    <source>
        <dbReference type="ARBA" id="ARBA00022691"/>
    </source>
</evidence>
<dbReference type="GO" id="GO:0042054">
    <property type="term" value="F:histone methyltransferase activity"/>
    <property type="evidence" value="ECO:0007669"/>
    <property type="project" value="TreeGrafter"/>
</dbReference>
<accession>A0A195FC76</accession>
<dbReference type="PROSITE" id="PS51678">
    <property type="entry name" value="SAM_MT_PRMT"/>
    <property type="match status" value="1"/>
</dbReference>
<dbReference type="SUPFAM" id="SSF48452">
    <property type="entry name" value="TPR-like"/>
    <property type="match status" value="1"/>
</dbReference>
<dbReference type="GO" id="GO:0016274">
    <property type="term" value="F:protein-arginine N-methyltransferase activity"/>
    <property type="evidence" value="ECO:0007669"/>
    <property type="project" value="InterPro"/>
</dbReference>
<dbReference type="GO" id="GO:0032259">
    <property type="term" value="P:methylation"/>
    <property type="evidence" value="ECO:0007669"/>
    <property type="project" value="UniProtKB-KW"/>
</dbReference>
<protein>
    <submittedName>
        <fullName evidence="3">Uncharacterized protein</fullName>
    </submittedName>
</protein>
<name>A0A195FC76_9HYME</name>